<accession>A0A2Z4RF06</accession>
<protein>
    <submittedName>
        <fullName evidence="1">Uncharacterized protein</fullName>
    </submittedName>
</protein>
<dbReference type="RefSeq" id="WP_110963320.1">
    <property type="nucleotide sequence ID" value="NZ_CP029693.1"/>
</dbReference>
<name>A0A2Z4RF06_PSEPU</name>
<reference evidence="1 2" key="1">
    <citation type="submission" date="2018-05" db="EMBL/GenBank/DDBJ databases">
        <title>Whole genome sequence of Pseudomonas putida JBC17.</title>
        <authorList>
            <person name="Lee Y.H."/>
            <person name="David K."/>
        </authorList>
    </citation>
    <scope>NUCLEOTIDE SEQUENCE [LARGE SCALE GENOMIC DNA]</scope>
    <source>
        <strain evidence="1 2">JBC17</strain>
    </source>
</reference>
<dbReference type="EMBL" id="CP029693">
    <property type="protein sequence ID" value="AWY39547.1"/>
    <property type="molecule type" value="Genomic_DNA"/>
</dbReference>
<evidence type="ECO:0000313" key="2">
    <source>
        <dbReference type="Proteomes" id="UP000250299"/>
    </source>
</evidence>
<gene>
    <name evidence="1" type="ORF">DKY63_06365</name>
</gene>
<proteinExistence type="predicted"/>
<organism evidence="1 2">
    <name type="scientific">Pseudomonas putida</name>
    <name type="common">Arthrobacter siderocapsulatus</name>
    <dbReference type="NCBI Taxonomy" id="303"/>
    <lineage>
        <taxon>Bacteria</taxon>
        <taxon>Pseudomonadati</taxon>
        <taxon>Pseudomonadota</taxon>
        <taxon>Gammaproteobacteria</taxon>
        <taxon>Pseudomonadales</taxon>
        <taxon>Pseudomonadaceae</taxon>
        <taxon>Pseudomonas</taxon>
    </lineage>
</organism>
<evidence type="ECO:0000313" key="1">
    <source>
        <dbReference type="EMBL" id="AWY39547.1"/>
    </source>
</evidence>
<dbReference type="AlphaFoldDB" id="A0A2Z4RF06"/>
<dbReference type="Proteomes" id="UP000250299">
    <property type="component" value="Chromosome"/>
</dbReference>
<dbReference type="OrthoDB" id="6822641at2"/>
<sequence>MFGNNYRLTIQQCIPITASNQAHLEPVIEKKNSNAFTPMDQVRGQSVSSIEKMTQPFAQPDDMDYLSPYMIDLLGKTTTLSFAEKALQTPRKQLLDRLGIDDSQEKQRKGRLSADQVNVSRFYIHPVNQQPVPLTLNGSPFLEQDPTTPYFSAQKIITPDLRIHRQNENTHLLDLLRCKSRDDSEIFFDTAPIERLKNYNHTVFQNESQRHENGPSNKTDYFIEMTEYLEQKAEPGDFIVQNSLESSSDKHTPHFQFIPNQVSLPIFCHAPEYDPELELQIADWHLPAVYQRVDLQQFDWREKITQLQAQCKKLIDDYHISTTPFFRMLENKQLEAYLVFKKDGSPEWNMTPEDAQHTPGWLEAGGIFIANTPKAEVFNLKGAQEYYAAYSVPAERINELL</sequence>